<evidence type="ECO:0000256" key="3">
    <source>
        <dbReference type="ARBA" id="ARBA00022679"/>
    </source>
</evidence>
<gene>
    <name evidence="6" type="ORF">SAMN06265379_109125</name>
</gene>
<keyword evidence="4" id="KW-1133">Transmembrane helix</keyword>
<dbReference type="AlphaFoldDB" id="A0A521ELV8"/>
<sequence length="385" mass="44037">MKILSFIPQNGLWLYALISLLVLLLIQLFYYLFFYTRLGGYIKKTTNTPAKDFAYPPFSIIICARNESQNLLRNLPAVLQQDYPASFEVVVVNDASVDDSAEVLTRLKTKYNHLYSTHIPYDEKFRHGKKLALTIGVRAAKHEHLLFTDADCEPAGKYWLKTMAQGFSDGKELVLGVGAHKKEKGFINLWQRYDTFQIAVQYLSFALRGVPYMGVGRNIAYKKSLFLKNGGFRKHQHMLSGDDDLFVRDTATRHNVAIVCDPQSFTFSESVKNFTEWKHQKRRHLTTSPFYKSGIKFLLGLEAIARQLFWGIALFSVFFSNFALIFIGVIITKLAIQFLTQRRLAKHFGHGDLLIGGFLLDLTLPFVTGMLLLGIKRQAKNIKWT</sequence>
<evidence type="ECO:0000256" key="4">
    <source>
        <dbReference type="SAM" id="Phobius"/>
    </source>
</evidence>
<dbReference type="Gene3D" id="3.90.550.10">
    <property type="entry name" value="Spore Coat Polysaccharide Biosynthesis Protein SpsA, Chain A"/>
    <property type="match status" value="1"/>
</dbReference>
<dbReference type="PANTHER" id="PTHR43630:SF1">
    <property type="entry name" value="POLY-BETA-1,6-N-ACETYL-D-GLUCOSAMINE SYNTHASE"/>
    <property type="match status" value="1"/>
</dbReference>
<feature type="transmembrane region" description="Helical" evidence="4">
    <location>
        <begin position="12"/>
        <end position="34"/>
    </location>
</feature>
<evidence type="ECO:0000256" key="1">
    <source>
        <dbReference type="ARBA" id="ARBA00006739"/>
    </source>
</evidence>
<keyword evidence="2" id="KW-0328">Glycosyltransferase</keyword>
<feature type="transmembrane region" description="Helical" evidence="4">
    <location>
        <begin position="308"/>
        <end position="333"/>
    </location>
</feature>
<dbReference type="InterPro" id="IPR001173">
    <property type="entry name" value="Glyco_trans_2-like"/>
</dbReference>
<keyword evidence="4" id="KW-0812">Transmembrane</keyword>
<protein>
    <submittedName>
        <fullName evidence="6">Glycosyltransferase, catalytic subunit of cellulose synthase and poly-beta-1,6-N-acetylglucosamine synthase</fullName>
    </submittedName>
</protein>
<dbReference type="Pfam" id="PF00535">
    <property type="entry name" value="Glycos_transf_2"/>
    <property type="match status" value="1"/>
</dbReference>
<evidence type="ECO:0000313" key="7">
    <source>
        <dbReference type="Proteomes" id="UP000319040"/>
    </source>
</evidence>
<accession>A0A521ELV8</accession>
<dbReference type="EMBL" id="FXTB01000009">
    <property type="protein sequence ID" value="SMO84907.1"/>
    <property type="molecule type" value="Genomic_DNA"/>
</dbReference>
<dbReference type="PANTHER" id="PTHR43630">
    <property type="entry name" value="POLY-BETA-1,6-N-ACETYL-D-GLUCOSAMINE SYNTHASE"/>
    <property type="match status" value="1"/>
</dbReference>
<name>A0A521ELV8_SACCC</name>
<dbReference type="InterPro" id="IPR029044">
    <property type="entry name" value="Nucleotide-diphossugar_trans"/>
</dbReference>
<comment type="similarity">
    <text evidence="1">Belongs to the glycosyltransferase 2 family.</text>
</comment>
<dbReference type="GO" id="GO:0016757">
    <property type="term" value="F:glycosyltransferase activity"/>
    <property type="evidence" value="ECO:0007669"/>
    <property type="project" value="UniProtKB-KW"/>
</dbReference>
<evidence type="ECO:0000256" key="2">
    <source>
        <dbReference type="ARBA" id="ARBA00022676"/>
    </source>
</evidence>
<keyword evidence="3 6" id="KW-0808">Transferase</keyword>
<proteinExistence type="inferred from homology"/>
<evidence type="ECO:0000313" key="6">
    <source>
        <dbReference type="EMBL" id="SMO84907.1"/>
    </source>
</evidence>
<reference evidence="6 7" key="1">
    <citation type="submission" date="2017-05" db="EMBL/GenBank/DDBJ databases">
        <authorList>
            <person name="Varghese N."/>
            <person name="Submissions S."/>
        </authorList>
    </citation>
    <scope>NUCLEOTIDE SEQUENCE [LARGE SCALE GENOMIC DNA]</scope>
    <source>
        <strain evidence="6 7">DSM 27040</strain>
    </source>
</reference>
<keyword evidence="7" id="KW-1185">Reference proteome</keyword>
<dbReference type="Proteomes" id="UP000319040">
    <property type="component" value="Unassembled WGS sequence"/>
</dbReference>
<feature type="transmembrane region" description="Helical" evidence="4">
    <location>
        <begin position="353"/>
        <end position="375"/>
    </location>
</feature>
<feature type="domain" description="Glycosyltransferase 2-like" evidence="5">
    <location>
        <begin position="59"/>
        <end position="224"/>
    </location>
</feature>
<dbReference type="RefSeq" id="WP_185957575.1">
    <property type="nucleotide sequence ID" value="NZ_FXTB01000009.1"/>
</dbReference>
<keyword evidence="4" id="KW-0472">Membrane</keyword>
<organism evidence="6 7">
    <name type="scientific">Saccharicrinis carchari</name>
    <dbReference type="NCBI Taxonomy" id="1168039"/>
    <lineage>
        <taxon>Bacteria</taxon>
        <taxon>Pseudomonadati</taxon>
        <taxon>Bacteroidota</taxon>
        <taxon>Bacteroidia</taxon>
        <taxon>Marinilabiliales</taxon>
        <taxon>Marinilabiliaceae</taxon>
        <taxon>Saccharicrinis</taxon>
    </lineage>
</organism>
<evidence type="ECO:0000259" key="5">
    <source>
        <dbReference type="Pfam" id="PF00535"/>
    </source>
</evidence>
<dbReference type="SUPFAM" id="SSF53448">
    <property type="entry name" value="Nucleotide-diphospho-sugar transferases"/>
    <property type="match status" value="1"/>
</dbReference>